<sequence length="521" mass="59003">MFQWDFCTILITLLTAVLIIISIYICETNARRVNYDGVAADADIPRFKTNVVQRFERPHLRRNILDIPETERRRCNVDTLHKCLINDPTTLFGCSELLVRCVHFPNDTAYHDRGGGGGGGDDDDDDDKASKIIPKNTTANEGYALKLDNVFQACNVYHGDLVVVTKYARTDEYLLLCRCKYPGFIGNDNVMGTCTTVRICGGKVKNINKPIDRLQCSCKENEVSYRYNSILPICRTMTVTQANEKYRDWQHVVPWVSNDLLPTTVFNDTVRGNIRCSKLLNPCAHDIRNTVLRVPGAKYDSIYNTCVYENRGIPVRTGLLKRNGDQVGPDFHKFDTVDGVLYSFNYSKIRILDNVMGKRQMCAITADVDIFNTPSIVPLAKYTVALPENTSVGIPGHIRMSNVSTTLLSPICTAVSTSYTCSVGDNFRSLDSGYIPRPNIEDPPFLYLWGTEEWVNAYEMYNRGVVNRGYGLELLKNYLNRYRQQIKYYGLQLTSVPGGYNGLLGFNRNVDNYDFHSKMLT</sequence>
<dbReference type="Pfam" id="PF05092">
    <property type="entry name" value="PIF"/>
    <property type="match status" value="1"/>
</dbReference>
<evidence type="ECO:0000313" key="4">
    <source>
        <dbReference type="Proteomes" id="UP000475862"/>
    </source>
</evidence>
<feature type="region of interest" description="Disordered" evidence="1">
    <location>
        <begin position="113"/>
        <end position="132"/>
    </location>
</feature>
<feature type="transmembrane region" description="Helical" evidence="2">
    <location>
        <begin position="7"/>
        <end position="25"/>
    </location>
</feature>
<dbReference type="EMBL" id="VYZN01001684">
    <property type="protein sequence ID" value="KAE9522038.1"/>
    <property type="molecule type" value="Genomic_DNA"/>
</dbReference>
<protein>
    <submittedName>
        <fullName evidence="3">Uncharacterized protein</fullName>
    </submittedName>
</protein>
<keyword evidence="2" id="KW-0472">Membrane</keyword>
<reference evidence="3 4" key="1">
    <citation type="submission" date="2019-08" db="EMBL/GenBank/DDBJ databases">
        <title>The genome of the soybean aphid Biotype 1, its phylome, world population structure and adaptation to the North American continent.</title>
        <authorList>
            <person name="Giordano R."/>
            <person name="Donthu R.K."/>
            <person name="Hernandez A.G."/>
            <person name="Wright C.L."/>
            <person name="Zimin A.V."/>
        </authorList>
    </citation>
    <scope>NUCLEOTIDE SEQUENCE [LARGE SCALE GENOMIC DNA]</scope>
    <source>
        <tissue evidence="3">Whole aphids</tissue>
    </source>
</reference>
<dbReference type="Proteomes" id="UP000475862">
    <property type="component" value="Unassembled WGS sequence"/>
</dbReference>
<dbReference type="InterPro" id="IPR007784">
    <property type="entry name" value="PIR"/>
</dbReference>
<keyword evidence="4" id="KW-1185">Reference proteome</keyword>
<evidence type="ECO:0000313" key="3">
    <source>
        <dbReference type="EMBL" id="KAE9522038.1"/>
    </source>
</evidence>
<evidence type="ECO:0000256" key="2">
    <source>
        <dbReference type="SAM" id="Phobius"/>
    </source>
</evidence>
<name>A0A6G0SV61_APHGL</name>
<evidence type="ECO:0000256" key="1">
    <source>
        <dbReference type="SAM" id="MobiDB-lite"/>
    </source>
</evidence>
<organism evidence="3 4">
    <name type="scientific">Aphis glycines</name>
    <name type="common">Soybean aphid</name>
    <dbReference type="NCBI Taxonomy" id="307491"/>
    <lineage>
        <taxon>Eukaryota</taxon>
        <taxon>Metazoa</taxon>
        <taxon>Ecdysozoa</taxon>
        <taxon>Arthropoda</taxon>
        <taxon>Hexapoda</taxon>
        <taxon>Insecta</taxon>
        <taxon>Pterygota</taxon>
        <taxon>Neoptera</taxon>
        <taxon>Paraneoptera</taxon>
        <taxon>Hemiptera</taxon>
        <taxon>Sternorrhyncha</taxon>
        <taxon>Aphidomorpha</taxon>
        <taxon>Aphidoidea</taxon>
        <taxon>Aphididae</taxon>
        <taxon>Aphidini</taxon>
        <taxon>Aphis</taxon>
        <taxon>Aphis</taxon>
    </lineage>
</organism>
<dbReference type="OrthoDB" id="7286565at2759"/>
<gene>
    <name evidence="3" type="ORF">AGLY_017558</name>
</gene>
<keyword evidence="2" id="KW-1133">Transmembrane helix</keyword>
<proteinExistence type="predicted"/>
<keyword evidence="2" id="KW-0812">Transmembrane</keyword>
<accession>A0A6G0SV61</accession>
<dbReference type="AlphaFoldDB" id="A0A6G0SV61"/>
<comment type="caution">
    <text evidence="3">The sequence shown here is derived from an EMBL/GenBank/DDBJ whole genome shotgun (WGS) entry which is preliminary data.</text>
</comment>